<protein>
    <submittedName>
        <fullName evidence="1">Uncharacterized protein</fullName>
    </submittedName>
</protein>
<feature type="non-terminal residue" evidence="1">
    <location>
        <position position="45"/>
    </location>
</feature>
<proteinExistence type="predicted"/>
<sequence length="45" mass="4856">MALNFFLALAHQAERPDVARGPGALALPLHERFQVERDGALADGL</sequence>
<accession>A0A6J4HPQ8</accession>
<gene>
    <name evidence="1" type="ORF">AVDCRST_MAG10-1085</name>
</gene>
<dbReference type="EMBL" id="CADCTB010000074">
    <property type="protein sequence ID" value="CAA9229300.1"/>
    <property type="molecule type" value="Genomic_DNA"/>
</dbReference>
<dbReference type="AlphaFoldDB" id="A0A6J4HPQ8"/>
<organism evidence="1">
    <name type="scientific">uncultured Acidimicrobiales bacterium</name>
    <dbReference type="NCBI Taxonomy" id="310071"/>
    <lineage>
        <taxon>Bacteria</taxon>
        <taxon>Bacillati</taxon>
        <taxon>Actinomycetota</taxon>
        <taxon>Acidimicrobiia</taxon>
        <taxon>Acidimicrobiales</taxon>
        <taxon>environmental samples</taxon>
    </lineage>
</organism>
<reference evidence="1" key="1">
    <citation type="submission" date="2020-02" db="EMBL/GenBank/DDBJ databases">
        <authorList>
            <person name="Meier V. D."/>
        </authorList>
    </citation>
    <scope>NUCLEOTIDE SEQUENCE</scope>
    <source>
        <strain evidence="1">AVDCRST_MAG10</strain>
    </source>
</reference>
<name>A0A6J4HPQ8_9ACTN</name>
<evidence type="ECO:0000313" key="1">
    <source>
        <dbReference type="EMBL" id="CAA9229300.1"/>
    </source>
</evidence>